<evidence type="ECO:0000256" key="1">
    <source>
        <dbReference type="SAM" id="SignalP"/>
    </source>
</evidence>
<evidence type="ECO:0000313" key="2">
    <source>
        <dbReference type="EMBL" id="MBB5040326.1"/>
    </source>
</evidence>
<dbReference type="Proteomes" id="UP000534294">
    <property type="component" value="Unassembled WGS sequence"/>
</dbReference>
<gene>
    <name evidence="2" type="ORF">HNQ64_004610</name>
</gene>
<dbReference type="InterPro" id="IPR008979">
    <property type="entry name" value="Galactose-bd-like_sf"/>
</dbReference>
<accession>A0A7W8DSY3</accession>
<organism evidence="2 3">
    <name type="scientific">Prosthecobacter dejongeii</name>
    <dbReference type="NCBI Taxonomy" id="48465"/>
    <lineage>
        <taxon>Bacteria</taxon>
        <taxon>Pseudomonadati</taxon>
        <taxon>Verrucomicrobiota</taxon>
        <taxon>Verrucomicrobiia</taxon>
        <taxon>Verrucomicrobiales</taxon>
        <taxon>Verrucomicrobiaceae</taxon>
        <taxon>Prosthecobacter</taxon>
    </lineage>
</organism>
<evidence type="ECO:0000313" key="3">
    <source>
        <dbReference type="Proteomes" id="UP000534294"/>
    </source>
</evidence>
<dbReference type="EMBL" id="JACHIF010000013">
    <property type="protein sequence ID" value="MBB5040326.1"/>
    <property type="molecule type" value="Genomic_DNA"/>
</dbReference>
<dbReference type="Gene3D" id="2.60.120.260">
    <property type="entry name" value="Galactose-binding domain-like"/>
    <property type="match status" value="1"/>
</dbReference>
<dbReference type="RefSeq" id="WP_184212870.1">
    <property type="nucleotide sequence ID" value="NZ_JACHIF010000013.1"/>
</dbReference>
<evidence type="ECO:0008006" key="4">
    <source>
        <dbReference type="Google" id="ProtNLM"/>
    </source>
</evidence>
<dbReference type="SUPFAM" id="SSF49785">
    <property type="entry name" value="Galactose-binding domain-like"/>
    <property type="match status" value="1"/>
</dbReference>
<feature type="chain" id="PRO_5030820994" description="CBM-cenC domain-containing protein" evidence="1">
    <location>
        <begin position="19"/>
        <end position="164"/>
    </location>
</feature>
<proteinExistence type="predicted"/>
<name>A0A7W8DSY3_9BACT</name>
<sequence length="164" mass="17974">MKNPLLFLILASSISAYGADALELKNGDFENGKQFWRGDGKVVTTKEGSKVLELKASERYGDEITQEVDMGKNTQCEVTLKVRSEGYTGNGLRIAMQRRGGGSTFGVRPVSTDGNWTDLKWVFSRNTPDEKFTFTLTPTMGKGSIQIDDVKITAASANSPNIKK</sequence>
<dbReference type="AlphaFoldDB" id="A0A7W8DSY3"/>
<reference evidence="2 3" key="1">
    <citation type="submission" date="2020-08" db="EMBL/GenBank/DDBJ databases">
        <title>Genomic Encyclopedia of Type Strains, Phase IV (KMG-IV): sequencing the most valuable type-strain genomes for metagenomic binning, comparative biology and taxonomic classification.</title>
        <authorList>
            <person name="Goeker M."/>
        </authorList>
    </citation>
    <scope>NUCLEOTIDE SEQUENCE [LARGE SCALE GENOMIC DNA]</scope>
    <source>
        <strain evidence="2 3">DSM 12251</strain>
    </source>
</reference>
<keyword evidence="3" id="KW-1185">Reference proteome</keyword>
<comment type="caution">
    <text evidence="2">The sequence shown here is derived from an EMBL/GenBank/DDBJ whole genome shotgun (WGS) entry which is preliminary data.</text>
</comment>
<protein>
    <recommendedName>
        <fullName evidence="4">CBM-cenC domain-containing protein</fullName>
    </recommendedName>
</protein>
<feature type="signal peptide" evidence="1">
    <location>
        <begin position="1"/>
        <end position="18"/>
    </location>
</feature>
<keyword evidence="1" id="KW-0732">Signal</keyword>